<evidence type="ECO:0000313" key="4">
    <source>
        <dbReference type="Proteomes" id="UP000321901"/>
    </source>
</evidence>
<feature type="domain" description="SLH" evidence="2">
    <location>
        <begin position="90"/>
        <end position="149"/>
    </location>
</feature>
<evidence type="ECO:0000256" key="1">
    <source>
        <dbReference type="SAM" id="SignalP"/>
    </source>
</evidence>
<proteinExistence type="predicted"/>
<accession>A0A511Z645</accession>
<evidence type="ECO:0000313" key="3">
    <source>
        <dbReference type="EMBL" id="GEN82892.1"/>
    </source>
</evidence>
<dbReference type="Pfam" id="PF00395">
    <property type="entry name" value="SLH"/>
    <property type="match status" value="3"/>
</dbReference>
<dbReference type="InterPro" id="IPR001119">
    <property type="entry name" value="SLH_dom"/>
</dbReference>
<dbReference type="RefSeq" id="WP_147056302.1">
    <property type="nucleotide sequence ID" value="NZ_BJYL01000015.1"/>
</dbReference>
<keyword evidence="4" id="KW-1185">Reference proteome</keyword>
<dbReference type="InterPro" id="IPR051465">
    <property type="entry name" value="Cell_Envelope_Struct_Comp"/>
</dbReference>
<evidence type="ECO:0000259" key="2">
    <source>
        <dbReference type="PROSITE" id="PS51272"/>
    </source>
</evidence>
<feature type="signal peptide" evidence="1">
    <location>
        <begin position="1"/>
        <end position="21"/>
    </location>
</feature>
<dbReference type="Proteomes" id="UP000321901">
    <property type="component" value="Unassembled WGS sequence"/>
</dbReference>
<feature type="chain" id="PRO_5039386464" description="SLH domain-containing protein" evidence="1">
    <location>
        <begin position="22"/>
        <end position="497"/>
    </location>
</feature>
<dbReference type="PANTHER" id="PTHR43308">
    <property type="entry name" value="OUTER MEMBRANE PROTEIN ALPHA-RELATED"/>
    <property type="match status" value="1"/>
</dbReference>
<sequence>MKKLFTALFALLLAFSFPLRGSAEGELRFSDVPATKHFAESVNELAERNVIGGYPDGTFKPGNPITRGQAAAIIVKLLELDAEKVKDPGFKDITQANGYYKAIALLAEKEIIGGYADGRYGPNEPITRGQMASILVKAFDLPRYDIPQHENPFKDVKQFVSHTPNILIIHRLGITTGTSPTTFSPNASITRGQAAKLMKATEEGKPQMKTLLASDFDWKKIEWFKDDEKNPGVFKAALVTGRKTSAGYTGDRLQLVPLKEGTGTLSFGEGSAYFPDEVKHKKYYVHVTKTDGEWEMTLEETDDLFLTAAALGMTLEQTKQVDRVSLTTMDNEKLTDSTSFKHCKTGALDNICIAIDKPGQYIATVHYKDGEEIRYGIEAKQQTAHFYYYIRTLQERKTHSVDLNNNNQYSVKPGYKIGTYDIPKGSEEIAVVTREKGTNIFHAEAKRAGSFEVIFPDEHVLVYLHSAVYFEGVELDVLQLGKILRVTVQPYLHDYWM</sequence>
<feature type="domain" description="SLH" evidence="2">
    <location>
        <begin position="25"/>
        <end position="88"/>
    </location>
</feature>
<keyword evidence="1" id="KW-0732">Signal</keyword>
<name>A0A511Z645_9BACL</name>
<organism evidence="3 4">
    <name type="scientific">Sporosarcina luteola</name>
    <dbReference type="NCBI Taxonomy" id="582850"/>
    <lineage>
        <taxon>Bacteria</taxon>
        <taxon>Bacillati</taxon>
        <taxon>Bacillota</taxon>
        <taxon>Bacilli</taxon>
        <taxon>Bacillales</taxon>
        <taxon>Caryophanaceae</taxon>
        <taxon>Sporosarcina</taxon>
    </lineage>
</organism>
<dbReference type="PROSITE" id="PS51272">
    <property type="entry name" value="SLH"/>
    <property type="match status" value="2"/>
</dbReference>
<dbReference type="OrthoDB" id="5845122at2"/>
<gene>
    <name evidence="3" type="ORF">SLU01_12040</name>
</gene>
<protein>
    <recommendedName>
        <fullName evidence="2">SLH domain-containing protein</fullName>
    </recommendedName>
</protein>
<dbReference type="EMBL" id="BJYL01000015">
    <property type="protein sequence ID" value="GEN82892.1"/>
    <property type="molecule type" value="Genomic_DNA"/>
</dbReference>
<comment type="caution">
    <text evidence="3">The sequence shown here is derived from an EMBL/GenBank/DDBJ whole genome shotgun (WGS) entry which is preliminary data.</text>
</comment>
<reference evidence="3 4" key="1">
    <citation type="submission" date="2019-07" db="EMBL/GenBank/DDBJ databases">
        <title>Whole genome shotgun sequence of Sporosarcina luteola NBRC 105378.</title>
        <authorList>
            <person name="Hosoyama A."/>
            <person name="Uohara A."/>
            <person name="Ohji S."/>
            <person name="Ichikawa N."/>
        </authorList>
    </citation>
    <scope>NUCLEOTIDE SEQUENCE [LARGE SCALE GENOMIC DNA]</scope>
    <source>
        <strain evidence="3 4">NBRC 105378</strain>
    </source>
</reference>
<dbReference type="AlphaFoldDB" id="A0A511Z645"/>